<dbReference type="PANTHER" id="PTHR42891:SF1">
    <property type="entry name" value="D-GLYCERO-BETA-D-MANNO-HEPTOSE-1,7-BISPHOSPHATE 7-PHOSPHATASE"/>
    <property type="match status" value="1"/>
</dbReference>
<dbReference type="SUPFAM" id="SSF56784">
    <property type="entry name" value="HAD-like"/>
    <property type="match status" value="1"/>
</dbReference>
<dbReference type="PANTHER" id="PTHR42891">
    <property type="entry name" value="D-GLYCERO-BETA-D-MANNO-HEPTOSE-1,7-BISPHOSPHATE 7-PHOSPHATASE"/>
    <property type="match status" value="1"/>
</dbReference>
<keyword evidence="3" id="KW-0479">Metal-binding</keyword>
<organism evidence="8 9">
    <name type="scientific">Fusibacter bizertensis</name>
    <dbReference type="NCBI Taxonomy" id="1488331"/>
    <lineage>
        <taxon>Bacteria</taxon>
        <taxon>Bacillati</taxon>
        <taxon>Bacillota</taxon>
        <taxon>Clostridia</taxon>
        <taxon>Eubacteriales</taxon>
        <taxon>Eubacteriales Family XII. Incertae Sedis</taxon>
        <taxon>Fusibacter</taxon>
    </lineage>
</organism>
<comment type="subcellular location">
    <subcellularLocation>
        <location evidence="1 7">Cytoplasm</location>
    </subcellularLocation>
</comment>
<dbReference type="InterPro" id="IPR023214">
    <property type="entry name" value="HAD_sf"/>
</dbReference>
<dbReference type="PIRSF" id="PIRSF004682">
    <property type="entry name" value="GmhB"/>
    <property type="match status" value="1"/>
</dbReference>
<dbReference type="EC" id="3.1.3.-" evidence="7"/>
<dbReference type="RefSeq" id="WP_281092698.1">
    <property type="nucleotide sequence ID" value="NZ_JARYZI010000001.1"/>
</dbReference>
<sequence length="181" mass="20296">MKTILMDLQGTLGGDPLGDISSFEFYPKVLKGLKLLADHGYRLVVVTNQSRISKGNISKEIYEAKKNEIVLEVKKFGISNLEFYCCPHTRDDGCSCKKPKTGLFEKANSYIKIDKENSYMIGDMGMSDMMFAHNIGIKKILVLTGVGAGSLNEYRDTWIKTEPNFIAEGFYEASLWLTNNS</sequence>
<evidence type="ECO:0000256" key="7">
    <source>
        <dbReference type="PIRNR" id="PIRNR004682"/>
    </source>
</evidence>
<dbReference type="NCBIfam" id="TIGR01662">
    <property type="entry name" value="HAD-SF-IIIA"/>
    <property type="match status" value="1"/>
</dbReference>
<reference evidence="8 9" key="1">
    <citation type="submission" date="2023-04" db="EMBL/GenBank/DDBJ databases">
        <title>Fusibacter bizertensis strain WBS, isolated from littoral bottom sediments of the Arctic seas - biochemical and genomic analysis.</title>
        <authorList>
            <person name="Brioukhanov A.L."/>
        </authorList>
    </citation>
    <scope>NUCLEOTIDE SEQUENCE [LARGE SCALE GENOMIC DNA]</scope>
    <source>
        <strain evidence="8 9">WBS</strain>
    </source>
</reference>
<name>A0ABT6N8Z3_9FIRM</name>
<comment type="caution">
    <text evidence="8">The sequence shown here is derived from an EMBL/GenBank/DDBJ whole genome shotgun (WGS) entry which is preliminary data.</text>
</comment>
<dbReference type="Proteomes" id="UP001158045">
    <property type="component" value="Unassembled WGS sequence"/>
</dbReference>
<keyword evidence="4 7" id="KW-0378">Hydrolase</keyword>
<evidence type="ECO:0000256" key="1">
    <source>
        <dbReference type="ARBA" id="ARBA00004496"/>
    </source>
</evidence>
<dbReference type="Pfam" id="PF13242">
    <property type="entry name" value="Hydrolase_like"/>
    <property type="match status" value="1"/>
</dbReference>
<evidence type="ECO:0000256" key="4">
    <source>
        <dbReference type="ARBA" id="ARBA00022801"/>
    </source>
</evidence>
<evidence type="ECO:0000313" key="8">
    <source>
        <dbReference type="EMBL" id="MDH8676897.1"/>
    </source>
</evidence>
<dbReference type="InterPro" id="IPR006549">
    <property type="entry name" value="HAD-SF_hydro_IIIA"/>
</dbReference>
<dbReference type="Gene3D" id="3.40.50.1000">
    <property type="entry name" value="HAD superfamily/HAD-like"/>
    <property type="match status" value="1"/>
</dbReference>
<evidence type="ECO:0000256" key="5">
    <source>
        <dbReference type="ARBA" id="ARBA00023277"/>
    </source>
</evidence>
<comment type="similarity">
    <text evidence="7">Belongs to the gmhB family.</text>
</comment>
<evidence type="ECO:0000256" key="3">
    <source>
        <dbReference type="ARBA" id="ARBA00022723"/>
    </source>
</evidence>
<dbReference type="GO" id="GO:0016787">
    <property type="term" value="F:hydrolase activity"/>
    <property type="evidence" value="ECO:0007669"/>
    <property type="project" value="UniProtKB-KW"/>
</dbReference>
<accession>A0ABT6N8Z3</accession>
<gene>
    <name evidence="8" type="ORF">QE109_01995</name>
</gene>
<evidence type="ECO:0000256" key="6">
    <source>
        <dbReference type="ARBA" id="ARBA00031828"/>
    </source>
</evidence>
<keyword evidence="9" id="KW-1185">Reference proteome</keyword>
<protein>
    <recommendedName>
        <fullName evidence="6 7">D,D-heptose 1,7-bisphosphate phosphatase</fullName>
        <ecNumber evidence="7">3.1.3.-</ecNumber>
    </recommendedName>
</protein>
<dbReference type="InterPro" id="IPR006543">
    <property type="entry name" value="Histidinol-phos"/>
</dbReference>
<proteinExistence type="inferred from homology"/>
<dbReference type="InterPro" id="IPR036412">
    <property type="entry name" value="HAD-like_sf"/>
</dbReference>
<dbReference type="InterPro" id="IPR004446">
    <property type="entry name" value="Heptose_bisP_phosphatase"/>
</dbReference>
<dbReference type="EMBL" id="JARYZI010000001">
    <property type="protein sequence ID" value="MDH8676897.1"/>
    <property type="molecule type" value="Genomic_DNA"/>
</dbReference>
<dbReference type="NCBIfam" id="TIGR01656">
    <property type="entry name" value="Histidinol-ppas"/>
    <property type="match status" value="1"/>
</dbReference>
<keyword evidence="2 7" id="KW-0963">Cytoplasm</keyword>
<keyword evidence="5 7" id="KW-0119">Carbohydrate metabolism</keyword>
<evidence type="ECO:0000313" key="9">
    <source>
        <dbReference type="Proteomes" id="UP001158045"/>
    </source>
</evidence>
<evidence type="ECO:0000256" key="2">
    <source>
        <dbReference type="ARBA" id="ARBA00022490"/>
    </source>
</evidence>